<accession>A0A096CRZ3</accession>
<keyword evidence="4" id="KW-1185">Reference proteome</keyword>
<name>A0A096CRZ3_FLAPL</name>
<dbReference type="PATRIC" id="fig|742738.3.peg.37"/>
<reference evidence="3 4" key="1">
    <citation type="submission" date="2011-08" db="EMBL/GenBank/DDBJ databases">
        <title>The Genome Sequence of Clostridium orbiscindens 1_3_50AFAA.</title>
        <authorList>
            <consortium name="The Broad Institute Genome Sequencing Platform"/>
            <person name="Earl A."/>
            <person name="Ward D."/>
            <person name="Feldgarden M."/>
            <person name="Gevers D."/>
            <person name="Daigneault M."/>
            <person name="Strauss J."/>
            <person name="Allen-Vercoe E."/>
            <person name="Young S.K."/>
            <person name="Zeng Q."/>
            <person name="Gargeya S."/>
            <person name="Fitzgerald M."/>
            <person name="Haas B."/>
            <person name="Abouelleil A."/>
            <person name="Alvarado L."/>
            <person name="Arachchi H.M."/>
            <person name="Berlin A."/>
            <person name="Brown A."/>
            <person name="Chapman S.B."/>
            <person name="Chen Z."/>
            <person name="Dunbar C."/>
            <person name="Freedman E."/>
            <person name="Gearin G."/>
            <person name="Gellesch M."/>
            <person name="Goldberg J."/>
            <person name="Griggs A."/>
            <person name="Gujja S."/>
            <person name="Heiman D."/>
            <person name="Howarth C."/>
            <person name="Larson L."/>
            <person name="Lui A."/>
            <person name="MacDonald P.J.P."/>
            <person name="Montmayeur A."/>
            <person name="Murphy C."/>
            <person name="Neiman D."/>
            <person name="Pearson M."/>
            <person name="Priest M."/>
            <person name="Roberts A."/>
            <person name="Saif S."/>
            <person name="Shea T."/>
            <person name="Shenoy N."/>
            <person name="Sisk P."/>
            <person name="Stolte C."/>
            <person name="Sykes S."/>
            <person name="Wortman J."/>
            <person name="Nusbaum C."/>
            <person name="Birren B."/>
        </authorList>
    </citation>
    <scope>NUCLEOTIDE SEQUENCE [LARGE SCALE GENOMIC DNA]</scope>
    <source>
        <strain evidence="3 4">1_3_50AFAA</strain>
    </source>
</reference>
<dbReference type="SUPFAM" id="SSF47413">
    <property type="entry name" value="lambda repressor-like DNA-binding domains"/>
    <property type="match status" value="1"/>
</dbReference>
<proteinExistence type="predicted"/>
<feature type="domain" description="HTH cro/C1-type" evidence="2">
    <location>
        <begin position="8"/>
        <end position="62"/>
    </location>
</feature>
<comment type="caution">
    <text evidence="3">The sequence shown here is derived from an EMBL/GenBank/DDBJ whole genome shotgun (WGS) entry which is preliminary data.</text>
</comment>
<evidence type="ECO:0000313" key="4">
    <source>
        <dbReference type="Proteomes" id="UP000029585"/>
    </source>
</evidence>
<dbReference type="InterPro" id="IPR010982">
    <property type="entry name" value="Lambda_DNA-bd_dom_sf"/>
</dbReference>
<dbReference type="eggNOG" id="COG1396">
    <property type="taxonomic scope" value="Bacteria"/>
</dbReference>
<dbReference type="PANTHER" id="PTHR46558">
    <property type="entry name" value="TRACRIPTIONAL REGULATORY PROTEIN-RELATED-RELATED"/>
    <property type="match status" value="1"/>
</dbReference>
<dbReference type="RefSeq" id="WP_007493800.1">
    <property type="nucleotide sequence ID" value="NZ_KN174161.1"/>
</dbReference>
<dbReference type="Gene3D" id="1.10.260.40">
    <property type="entry name" value="lambda repressor-like DNA-binding domains"/>
    <property type="match status" value="1"/>
</dbReference>
<evidence type="ECO:0000256" key="1">
    <source>
        <dbReference type="ARBA" id="ARBA00023125"/>
    </source>
</evidence>
<dbReference type="PANTHER" id="PTHR46558:SF14">
    <property type="entry name" value="HTH-TYPE TRANSCRIPTIONAL REGULATOR ANSR"/>
    <property type="match status" value="1"/>
</dbReference>
<protein>
    <recommendedName>
        <fullName evidence="2">HTH cro/C1-type domain-containing protein</fullName>
    </recommendedName>
</protein>
<dbReference type="Proteomes" id="UP000029585">
    <property type="component" value="Unassembled WGS sequence"/>
</dbReference>
<evidence type="ECO:0000259" key="2">
    <source>
        <dbReference type="PROSITE" id="PS50943"/>
    </source>
</evidence>
<dbReference type="GeneID" id="63971268"/>
<organism evidence="3 4">
    <name type="scientific">Flavonifractor plautii 1_3_50AFAA</name>
    <dbReference type="NCBI Taxonomy" id="742738"/>
    <lineage>
        <taxon>Bacteria</taxon>
        <taxon>Bacillati</taxon>
        <taxon>Bacillota</taxon>
        <taxon>Clostridia</taxon>
        <taxon>Eubacteriales</taxon>
        <taxon>Oscillospiraceae</taxon>
        <taxon>Flavonifractor</taxon>
    </lineage>
</organism>
<dbReference type="AlphaFoldDB" id="A0A096CRZ3"/>
<sequence length="114" mass="12436">MKDLGERIKEYRTSMKMTQADFACRLGVTGASVSAYENGTRLPSYDILIRIANILGVSTDSLLGRRGMGSVTLDVSRLTQEQRGILQRTADLFADYNRLSGGGVSGEKEEQKGS</sequence>
<dbReference type="CDD" id="cd00093">
    <property type="entry name" value="HTH_XRE"/>
    <property type="match status" value="1"/>
</dbReference>
<dbReference type="GO" id="GO:0003677">
    <property type="term" value="F:DNA binding"/>
    <property type="evidence" value="ECO:0007669"/>
    <property type="project" value="UniProtKB-KW"/>
</dbReference>
<dbReference type="SMART" id="SM00530">
    <property type="entry name" value="HTH_XRE"/>
    <property type="match status" value="1"/>
</dbReference>
<keyword evidence="1" id="KW-0238">DNA-binding</keyword>
<dbReference type="PROSITE" id="PS50943">
    <property type="entry name" value="HTH_CROC1"/>
    <property type="match status" value="1"/>
</dbReference>
<dbReference type="InterPro" id="IPR001387">
    <property type="entry name" value="Cro/C1-type_HTH"/>
</dbReference>
<dbReference type="HOGENOM" id="CLU_066192_4_2_9"/>
<evidence type="ECO:0000313" key="3">
    <source>
        <dbReference type="EMBL" id="KGF57572.1"/>
    </source>
</evidence>
<gene>
    <name evidence="3" type="ORF">HMPREF9460_00035</name>
</gene>
<dbReference type="Pfam" id="PF01381">
    <property type="entry name" value="HTH_3"/>
    <property type="match status" value="1"/>
</dbReference>
<dbReference type="EMBL" id="ADLO01000002">
    <property type="protein sequence ID" value="KGF57572.1"/>
    <property type="molecule type" value="Genomic_DNA"/>
</dbReference>